<dbReference type="Gene3D" id="2.100.10.30">
    <property type="entry name" value="Jacalin-like lectin domain"/>
    <property type="match status" value="1"/>
</dbReference>
<sequence>MANFQITPSRVTVDNNEYNFSNLYLLHAPSGPRKNQAEVTRSDADTGLGVIAVNNWEIYDGLGPGAAIVARAQGLHIHAGNWSNVFSIVFETPRFSGSTLEVMGTSVDIGEFAIVGGTKQFAMARGVIYKKYLPEQSTSDGGIIQLTIRGFFPVLKPQPSPPPPPPVNRTRVLKIGPCGGNGGVVWDIPGTPSPTRLESITISYGGVIDGIEFSYINQSGQRCTTGRWCGKGGTRTQLINLGPSEFVKEVSGTIGAYRHYNNIIRTLAIVTNVRTYGPFGNQLNGTAPFSIPVQNNSSIVGFFARGQQFLDAIGVYVQETQ</sequence>
<feature type="domain" description="Jacalin-type lectin" evidence="3">
    <location>
        <begin position="172"/>
        <end position="319"/>
    </location>
</feature>
<dbReference type="SMART" id="SM00915">
    <property type="entry name" value="Jacalin"/>
    <property type="match status" value="1"/>
</dbReference>
<reference evidence="4" key="1">
    <citation type="journal article" date="2012" name="Nat. Biotechnol.">
        <title>Reference genome sequence of the model plant Setaria.</title>
        <authorList>
            <person name="Bennetzen J.L."/>
            <person name="Schmutz J."/>
            <person name="Wang H."/>
            <person name="Percifield R."/>
            <person name="Hawkins J."/>
            <person name="Pontaroli A.C."/>
            <person name="Estep M."/>
            <person name="Feng L."/>
            <person name="Vaughn J.N."/>
            <person name="Grimwood J."/>
            <person name="Jenkins J."/>
            <person name="Barry K."/>
            <person name="Lindquist E."/>
            <person name="Hellsten U."/>
            <person name="Deshpande S."/>
            <person name="Wang X."/>
            <person name="Wu X."/>
            <person name="Mitros T."/>
            <person name="Triplett J."/>
            <person name="Yang X."/>
            <person name="Ye C.Y."/>
            <person name="Mauro-Herrera M."/>
            <person name="Wang L."/>
            <person name="Li P."/>
            <person name="Sharma M."/>
            <person name="Sharma R."/>
            <person name="Ronald P.C."/>
            <person name="Panaud O."/>
            <person name="Kellogg E.A."/>
            <person name="Brutnell T.P."/>
            <person name="Doust A.N."/>
            <person name="Tuskan G.A."/>
            <person name="Rokhsar D."/>
            <person name="Devos K.M."/>
        </authorList>
    </citation>
    <scope>NUCLEOTIDE SEQUENCE [LARGE SCALE GENOMIC DNA]</scope>
    <source>
        <strain evidence="4">Yugu1</strain>
    </source>
</reference>
<dbReference type="STRING" id="4555.A0A368QD57"/>
<keyword evidence="1" id="KW-0430">Lectin</keyword>
<dbReference type="KEGG" id="sita:101777404"/>
<accession>A0A368QD57</accession>
<dbReference type="InterPro" id="IPR036404">
    <property type="entry name" value="Jacalin-like_lectin_dom_sf"/>
</dbReference>
<dbReference type="Pfam" id="PF03018">
    <property type="entry name" value="Dirigent"/>
    <property type="match status" value="1"/>
</dbReference>
<evidence type="ECO:0000256" key="1">
    <source>
        <dbReference type="ARBA" id="ARBA00022734"/>
    </source>
</evidence>
<keyword evidence="2" id="KW-0964">Secreted</keyword>
<dbReference type="InterPro" id="IPR001229">
    <property type="entry name" value="Jacalin-like_lectin_dom"/>
</dbReference>
<dbReference type="PROSITE" id="PS51752">
    <property type="entry name" value="JACALIN_LECTIN"/>
    <property type="match status" value="1"/>
</dbReference>
<dbReference type="GO" id="GO:0048046">
    <property type="term" value="C:apoplast"/>
    <property type="evidence" value="ECO:0007669"/>
    <property type="project" value="UniProtKB-SubCell"/>
</dbReference>
<evidence type="ECO:0000256" key="2">
    <source>
        <dbReference type="RuleBase" id="RU363099"/>
    </source>
</evidence>
<gene>
    <name evidence="4" type="ORF">SETIT_3G087400v2</name>
</gene>
<organism evidence="4">
    <name type="scientific">Setaria italica</name>
    <name type="common">Foxtail millet</name>
    <name type="synonym">Panicum italicum</name>
    <dbReference type="NCBI Taxonomy" id="4555"/>
    <lineage>
        <taxon>Eukaryota</taxon>
        <taxon>Viridiplantae</taxon>
        <taxon>Streptophyta</taxon>
        <taxon>Embryophyta</taxon>
        <taxon>Tracheophyta</taxon>
        <taxon>Spermatophyta</taxon>
        <taxon>Magnoliopsida</taxon>
        <taxon>Liliopsida</taxon>
        <taxon>Poales</taxon>
        <taxon>Poaceae</taxon>
        <taxon>PACMAD clade</taxon>
        <taxon>Panicoideae</taxon>
        <taxon>Panicodae</taxon>
        <taxon>Paniceae</taxon>
        <taxon>Cenchrinae</taxon>
        <taxon>Setaria</taxon>
    </lineage>
</organism>
<comment type="subcellular location">
    <subcellularLocation>
        <location evidence="2">Secreted</location>
        <location evidence="2">Extracellular space</location>
        <location evidence="2">Apoplast</location>
    </subcellularLocation>
</comment>
<dbReference type="GO" id="GO:0030246">
    <property type="term" value="F:carbohydrate binding"/>
    <property type="evidence" value="ECO:0007669"/>
    <property type="project" value="UniProtKB-KW"/>
</dbReference>
<comment type="subunit">
    <text evidence="2">Homodimer.</text>
</comment>
<reference evidence="4" key="2">
    <citation type="submission" date="2015-07" db="EMBL/GenBank/DDBJ databases">
        <authorList>
            <person name="Noorani M."/>
        </authorList>
    </citation>
    <scope>NUCLEOTIDE SEQUENCE</scope>
    <source>
        <strain evidence="4">Yugu1</strain>
    </source>
</reference>
<dbReference type="EMBL" id="CM003530">
    <property type="protein sequence ID" value="RCV15803.1"/>
    <property type="molecule type" value="Genomic_DNA"/>
</dbReference>
<evidence type="ECO:0000313" key="4">
    <source>
        <dbReference type="EMBL" id="RCV15803.1"/>
    </source>
</evidence>
<keyword evidence="2" id="KW-0052">Apoplast</keyword>
<dbReference type="SUPFAM" id="SSF51101">
    <property type="entry name" value="Mannose-binding lectins"/>
    <property type="match status" value="1"/>
</dbReference>
<dbReference type="InterPro" id="IPR004265">
    <property type="entry name" value="Dirigent"/>
</dbReference>
<dbReference type="InterPro" id="IPR033734">
    <property type="entry name" value="Jacalin-like_lectin_dom_plant"/>
</dbReference>
<proteinExistence type="inferred from homology"/>
<dbReference type="AlphaFoldDB" id="A0A368QD57"/>
<dbReference type="OrthoDB" id="583353at2759"/>
<name>A0A368QD57_SETIT</name>
<dbReference type="Pfam" id="PF01419">
    <property type="entry name" value="Jacalin"/>
    <property type="match status" value="1"/>
</dbReference>
<dbReference type="PANTHER" id="PTHR46506">
    <property type="entry name" value="OS05G0143600 PROTEIN"/>
    <property type="match status" value="1"/>
</dbReference>
<protein>
    <recommendedName>
        <fullName evidence="2">Dirigent protein</fullName>
    </recommendedName>
</protein>
<comment type="function">
    <text evidence="2">Dirigent proteins impart stereoselectivity on the phenoxy radical-coupling reaction, yielding optically active lignans from two molecules of coniferyl alcohol in the biosynthesis of lignans, flavonolignans, and alkaloids and thus plays a central role in plant secondary metabolism.</text>
</comment>
<comment type="similarity">
    <text evidence="2">Belongs to the plant dirigent protein family.</text>
</comment>
<evidence type="ECO:0000259" key="3">
    <source>
        <dbReference type="PROSITE" id="PS51752"/>
    </source>
</evidence>
<dbReference type="CDD" id="cd09612">
    <property type="entry name" value="Jacalin"/>
    <property type="match status" value="1"/>
</dbReference>